<comment type="caution">
    <text evidence="1">The sequence shown here is derived from an EMBL/GenBank/DDBJ whole genome shotgun (WGS) entry which is preliminary data.</text>
</comment>
<accession>A0ABD0L6R0</accession>
<sequence length="98" mass="10760">MSKRAGHQMSNRAVQLADRAVPVELINSAVTVNCTRSYYCLEPSQCPDTVTYEVGQFYVASDHVSSSPVQPWGHLEPSVNEADREALPMLTITGDFTS</sequence>
<dbReference type="EMBL" id="JACVVK020000079">
    <property type="protein sequence ID" value="KAK7494971.1"/>
    <property type="molecule type" value="Genomic_DNA"/>
</dbReference>
<evidence type="ECO:0000313" key="1">
    <source>
        <dbReference type="EMBL" id="KAK7494971.1"/>
    </source>
</evidence>
<name>A0ABD0L6R0_9CAEN</name>
<keyword evidence="2" id="KW-1185">Reference proteome</keyword>
<reference evidence="1 2" key="1">
    <citation type="journal article" date="2023" name="Sci. Data">
        <title>Genome assembly of the Korean intertidal mud-creeper Batillaria attramentaria.</title>
        <authorList>
            <person name="Patra A.K."/>
            <person name="Ho P.T."/>
            <person name="Jun S."/>
            <person name="Lee S.J."/>
            <person name="Kim Y."/>
            <person name="Won Y.J."/>
        </authorList>
    </citation>
    <scope>NUCLEOTIDE SEQUENCE [LARGE SCALE GENOMIC DNA]</scope>
    <source>
        <strain evidence="1">Wonlab-2016</strain>
    </source>
</reference>
<dbReference type="AlphaFoldDB" id="A0ABD0L6R0"/>
<protein>
    <submittedName>
        <fullName evidence="1">Uncharacterized protein</fullName>
    </submittedName>
</protein>
<dbReference type="Proteomes" id="UP001519460">
    <property type="component" value="Unassembled WGS sequence"/>
</dbReference>
<evidence type="ECO:0000313" key="2">
    <source>
        <dbReference type="Proteomes" id="UP001519460"/>
    </source>
</evidence>
<gene>
    <name evidence="1" type="ORF">BaRGS_00013850</name>
</gene>
<organism evidence="1 2">
    <name type="scientific">Batillaria attramentaria</name>
    <dbReference type="NCBI Taxonomy" id="370345"/>
    <lineage>
        <taxon>Eukaryota</taxon>
        <taxon>Metazoa</taxon>
        <taxon>Spiralia</taxon>
        <taxon>Lophotrochozoa</taxon>
        <taxon>Mollusca</taxon>
        <taxon>Gastropoda</taxon>
        <taxon>Caenogastropoda</taxon>
        <taxon>Sorbeoconcha</taxon>
        <taxon>Cerithioidea</taxon>
        <taxon>Batillariidae</taxon>
        <taxon>Batillaria</taxon>
    </lineage>
</organism>
<proteinExistence type="predicted"/>